<comment type="caution">
    <text evidence="4">The sequence shown here is derived from an EMBL/GenBank/DDBJ whole genome shotgun (WGS) entry which is preliminary data.</text>
</comment>
<organism evidence="4 5">
    <name type="scientific">Fodinibius halophilus</name>
    <dbReference type="NCBI Taxonomy" id="1736908"/>
    <lineage>
        <taxon>Bacteria</taxon>
        <taxon>Pseudomonadati</taxon>
        <taxon>Balneolota</taxon>
        <taxon>Balneolia</taxon>
        <taxon>Balneolales</taxon>
        <taxon>Balneolaceae</taxon>
        <taxon>Fodinibius</taxon>
    </lineage>
</organism>
<keyword evidence="5" id="KW-1185">Reference proteome</keyword>
<dbReference type="Proteomes" id="UP000479132">
    <property type="component" value="Unassembled WGS sequence"/>
</dbReference>
<name>A0A6M1TMX0_9BACT</name>
<keyword evidence="1" id="KW-0732">Signal</keyword>
<feature type="domain" description="Lnb N-terminal periplasmic" evidence="2">
    <location>
        <begin position="45"/>
        <end position="183"/>
    </location>
</feature>
<gene>
    <name evidence="4" type="ORF">G3569_15075</name>
</gene>
<dbReference type="InterPro" id="IPR025178">
    <property type="entry name" value="Lnb_N"/>
</dbReference>
<feature type="signal peptide" evidence="1">
    <location>
        <begin position="1"/>
        <end position="25"/>
    </location>
</feature>
<evidence type="ECO:0000259" key="2">
    <source>
        <dbReference type="Pfam" id="PF13387"/>
    </source>
</evidence>
<proteinExistence type="predicted"/>
<evidence type="ECO:0000313" key="5">
    <source>
        <dbReference type="Proteomes" id="UP000479132"/>
    </source>
</evidence>
<dbReference type="Pfam" id="PF13387">
    <property type="entry name" value="Lnb_N"/>
    <property type="match status" value="1"/>
</dbReference>
<accession>A0A6M1TMX0</accession>
<dbReference type="InterPro" id="IPR057162">
    <property type="entry name" value="DUF7840"/>
</dbReference>
<protein>
    <submittedName>
        <fullName evidence="4">DUF4105 domain-containing protein</fullName>
    </submittedName>
</protein>
<dbReference type="EMBL" id="JAALLS010000023">
    <property type="protein sequence ID" value="NGP89680.1"/>
    <property type="molecule type" value="Genomic_DNA"/>
</dbReference>
<feature type="chain" id="PRO_5026758239" evidence="1">
    <location>
        <begin position="26"/>
        <end position="511"/>
    </location>
</feature>
<dbReference type="AlphaFoldDB" id="A0A6M1TMX0"/>
<dbReference type="RefSeq" id="WP_165270678.1">
    <property type="nucleotide sequence ID" value="NZ_JAALLS010000023.1"/>
</dbReference>
<dbReference type="Pfam" id="PF25222">
    <property type="entry name" value="DUF7840"/>
    <property type="match status" value="1"/>
</dbReference>
<feature type="domain" description="DUF7840" evidence="3">
    <location>
        <begin position="298"/>
        <end position="495"/>
    </location>
</feature>
<evidence type="ECO:0000313" key="4">
    <source>
        <dbReference type="EMBL" id="NGP89680.1"/>
    </source>
</evidence>
<evidence type="ECO:0000256" key="1">
    <source>
        <dbReference type="SAM" id="SignalP"/>
    </source>
</evidence>
<sequence>MIYITRRWILLLVSAFFLFPLFTHAQNKTVVSQSSSINEELEGNFDQLYLVFAGPYPASPSSTFGHLFLLVKSKENTSTNPQMWKAINFAADVEGHSGASTLYNGLVGNLDGSFEELPFYKKIRDYSYGESRDLWLFPLRLKPEEKKRFAKYLNQEQGSSKQYRFSDKNCATRISEVLHYTLGETYSKELFVLPQEVLSNDFIAPRLSDPLWIENIEGQLNDILSGYDSNGLTRTNIDSLSTEEKVHFLKTFEWLYNNKSDHIDTEKQELIRKLRYEVAQKETDYNFRSLKRVPFAIHPPGRVGIDYGYTHNGSSAMLVDLRLGLHSFTDSYNTYPKFDYIDVFRIRSMFSQTDILIDEFWLFQQLSRQPKNEFNSPLSWGLGLGGKRFTYKNESLMAMGLYAGVGKTFAMVKEYWATSFMLSFNPVFFEKEGGELIFNPKIENRFFPSQKVKGSFTVSNPIFLKSQTAFAPKFTLRGVYSITNSIQLASTIELQDMQLRAFVGIYVNLSL</sequence>
<evidence type="ECO:0000259" key="3">
    <source>
        <dbReference type="Pfam" id="PF25222"/>
    </source>
</evidence>
<reference evidence="4 5" key="1">
    <citation type="submission" date="2020-02" db="EMBL/GenBank/DDBJ databases">
        <title>Aliifodinibius halophilus 2W32, complete genome.</title>
        <authorList>
            <person name="Li Y."/>
            <person name="Wu S."/>
        </authorList>
    </citation>
    <scope>NUCLEOTIDE SEQUENCE [LARGE SCALE GENOMIC DNA]</scope>
    <source>
        <strain evidence="4 5">2W32</strain>
    </source>
</reference>